<reference evidence="1" key="1">
    <citation type="journal article" date="2015" name="Genome Biol. Evol.">
        <title>Organellar Genomes of White Spruce (Picea glauca): Assembly and Annotation.</title>
        <authorList>
            <person name="Jackman S.D."/>
            <person name="Warren R.L."/>
            <person name="Gibb E.A."/>
            <person name="Vandervalk B.P."/>
            <person name="Mohamadi H."/>
            <person name="Chu J."/>
            <person name="Raymond A."/>
            <person name="Pleasance S."/>
            <person name="Coope R."/>
            <person name="Wildung M.R."/>
            <person name="Ritland C.E."/>
            <person name="Bousquet J."/>
            <person name="Jones S.J."/>
            <person name="Bohlmann J."/>
            <person name="Birol I."/>
        </authorList>
    </citation>
    <scope>NUCLEOTIDE SEQUENCE [LARGE SCALE GENOMIC DNA]</scope>
    <source>
        <tissue evidence="1">Flushing bud</tissue>
    </source>
</reference>
<comment type="caution">
    <text evidence="1">The sequence shown here is derived from an EMBL/GenBank/DDBJ whole genome shotgun (WGS) entry which is preliminary data.</text>
</comment>
<keyword evidence="1" id="KW-0496">Mitochondrion</keyword>
<dbReference type="EMBL" id="LKAM01000005">
    <property type="protein sequence ID" value="KUM48454.1"/>
    <property type="molecule type" value="Genomic_DNA"/>
</dbReference>
<gene>
    <name evidence="1" type="ORF">ABT39_MTgene4469</name>
</gene>
<name>A0A101LZW3_PICGL</name>
<evidence type="ECO:0000313" key="1">
    <source>
        <dbReference type="EMBL" id="KUM48454.1"/>
    </source>
</evidence>
<geneLocation type="mitochondrion" evidence="1"/>
<accession>A0A101LZW3</accession>
<dbReference type="AlphaFoldDB" id="A0A101LZW3"/>
<sequence length="72" mass="8762">MASVFLLPYRSWECLLTKLKCPYSRYRQMPVENDSIKRERFTQLEDERFALPSDRRPMSVTRSKEEREIAYL</sequence>
<proteinExistence type="predicted"/>
<protein>
    <submittedName>
        <fullName evidence="1">Uncharacterized protein</fullName>
    </submittedName>
</protein>
<organism evidence="1">
    <name type="scientific">Picea glauca</name>
    <name type="common">White spruce</name>
    <name type="synonym">Pinus glauca</name>
    <dbReference type="NCBI Taxonomy" id="3330"/>
    <lineage>
        <taxon>Eukaryota</taxon>
        <taxon>Viridiplantae</taxon>
        <taxon>Streptophyta</taxon>
        <taxon>Embryophyta</taxon>
        <taxon>Tracheophyta</taxon>
        <taxon>Spermatophyta</taxon>
        <taxon>Pinopsida</taxon>
        <taxon>Pinidae</taxon>
        <taxon>Conifers I</taxon>
        <taxon>Pinales</taxon>
        <taxon>Pinaceae</taxon>
        <taxon>Picea</taxon>
    </lineage>
</organism>